<sequence>MIDGVIMRRQWTSGGVIQKSNLSIRSGSKYTGTTAYLRNSGSSPSTTSALFSSPQEKSKTLR</sequence>
<proteinExistence type="predicted"/>
<feature type="region of interest" description="Disordered" evidence="1">
    <location>
        <begin position="35"/>
        <end position="62"/>
    </location>
</feature>
<protein>
    <submittedName>
        <fullName evidence="2">Uncharacterized protein</fullName>
    </submittedName>
</protein>
<dbReference type="AlphaFoldDB" id="A0A8R7V7R4"/>
<name>A0A8R7V7R4_TRIUA</name>
<reference evidence="3" key="1">
    <citation type="journal article" date="2013" name="Nature">
        <title>Draft genome of the wheat A-genome progenitor Triticum urartu.</title>
        <authorList>
            <person name="Ling H.Q."/>
            <person name="Zhao S."/>
            <person name="Liu D."/>
            <person name="Wang J."/>
            <person name="Sun H."/>
            <person name="Zhang C."/>
            <person name="Fan H."/>
            <person name="Li D."/>
            <person name="Dong L."/>
            <person name="Tao Y."/>
            <person name="Gao C."/>
            <person name="Wu H."/>
            <person name="Li Y."/>
            <person name="Cui Y."/>
            <person name="Guo X."/>
            <person name="Zheng S."/>
            <person name="Wang B."/>
            <person name="Yu K."/>
            <person name="Liang Q."/>
            <person name="Yang W."/>
            <person name="Lou X."/>
            <person name="Chen J."/>
            <person name="Feng M."/>
            <person name="Jian J."/>
            <person name="Zhang X."/>
            <person name="Luo G."/>
            <person name="Jiang Y."/>
            <person name="Liu J."/>
            <person name="Wang Z."/>
            <person name="Sha Y."/>
            <person name="Zhang B."/>
            <person name="Wu H."/>
            <person name="Tang D."/>
            <person name="Shen Q."/>
            <person name="Xue P."/>
            <person name="Zou S."/>
            <person name="Wang X."/>
            <person name="Liu X."/>
            <person name="Wang F."/>
            <person name="Yang Y."/>
            <person name="An X."/>
            <person name="Dong Z."/>
            <person name="Zhang K."/>
            <person name="Zhang X."/>
            <person name="Luo M.C."/>
            <person name="Dvorak J."/>
            <person name="Tong Y."/>
            <person name="Wang J."/>
            <person name="Yang H."/>
            <person name="Li Z."/>
            <person name="Wang D."/>
            <person name="Zhang A."/>
            <person name="Wang J."/>
        </authorList>
    </citation>
    <scope>NUCLEOTIDE SEQUENCE</scope>
    <source>
        <strain evidence="3">cv. G1812</strain>
    </source>
</reference>
<evidence type="ECO:0000313" key="3">
    <source>
        <dbReference type="Proteomes" id="UP000015106"/>
    </source>
</evidence>
<dbReference type="Gramene" id="TuG1812G0700005307.01.T01">
    <property type="protein sequence ID" value="TuG1812G0700005307.01.T01"/>
    <property type="gene ID" value="TuG1812G0700005307.01"/>
</dbReference>
<evidence type="ECO:0000256" key="1">
    <source>
        <dbReference type="SAM" id="MobiDB-lite"/>
    </source>
</evidence>
<organism evidence="2 3">
    <name type="scientific">Triticum urartu</name>
    <name type="common">Red wild einkorn</name>
    <name type="synonym">Crithodium urartu</name>
    <dbReference type="NCBI Taxonomy" id="4572"/>
    <lineage>
        <taxon>Eukaryota</taxon>
        <taxon>Viridiplantae</taxon>
        <taxon>Streptophyta</taxon>
        <taxon>Embryophyta</taxon>
        <taxon>Tracheophyta</taxon>
        <taxon>Spermatophyta</taxon>
        <taxon>Magnoliopsida</taxon>
        <taxon>Liliopsida</taxon>
        <taxon>Poales</taxon>
        <taxon>Poaceae</taxon>
        <taxon>BOP clade</taxon>
        <taxon>Pooideae</taxon>
        <taxon>Triticodae</taxon>
        <taxon>Triticeae</taxon>
        <taxon>Triticinae</taxon>
        <taxon>Triticum</taxon>
    </lineage>
</organism>
<reference evidence="2" key="2">
    <citation type="submission" date="2018-03" db="EMBL/GenBank/DDBJ databases">
        <title>The Triticum urartu genome reveals the dynamic nature of wheat genome evolution.</title>
        <authorList>
            <person name="Ling H."/>
            <person name="Ma B."/>
            <person name="Shi X."/>
            <person name="Liu H."/>
            <person name="Dong L."/>
            <person name="Sun H."/>
            <person name="Cao Y."/>
            <person name="Gao Q."/>
            <person name="Zheng S."/>
            <person name="Li Y."/>
            <person name="Yu Y."/>
            <person name="Du H."/>
            <person name="Qi M."/>
            <person name="Li Y."/>
            <person name="Yu H."/>
            <person name="Cui Y."/>
            <person name="Wang N."/>
            <person name="Chen C."/>
            <person name="Wu H."/>
            <person name="Zhao Y."/>
            <person name="Zhang J."/>
            <person name="Li Y."/>
            <person name="Zhou W."/>
            <person name="Zhang B."/>
            <person name="Hu W."/>
            <person name="Eijk M."/>
            <person name="Tang J."/>
            <person name="Witsenboer H."/>
            <person name="Zhao S."/>
            <person name="Li Z."/>
            <person name="Zhang A."/>
            <person name="Wang D."/>
            <person name="Liang C."/>
        </authorList>
    </citation>
    <scope>NUCLEOTIDE SEQUENCE [LARGE SCALE GENOMIC DNA]</scope>
    <source>
        <strain evidence="2">cv. G1812</strain>
    </source>
</reference>
<dbReference type="EnsemblPlants" id="TuG1812G0700005307.01.T01">
    <property type="protein sequence ID" value="TuG1812G0700005307.01.T01"/>
    <property type="gene ID" value="TuG1812G0700005307.01"/>
</dbReference>
<reference evidence="2" key="3">
    <citation type="submission" date="2022-06" db="UniProtKB">
        <authorList>
            <consortium name="EnsemblPlants"/>
        </authorList>
    </citation>
    <scope>IDENTIFICATION</scope>
</reference>
<accession>A0A8R7V7R4</accession>
<feature type="compositionally biased region" description="Low complexity" evidence="1">
    <location>
        <begin position="40"/>
        <end position="54"/>
    </location>
</feature>
<dbReference type="Proteomes" id="UP000015106">
    <property type="component" value="Chromosome 7"/>
</dbReference>
<evidence type="ECO:0000313" key="2">
    <source>
        <dbReference type="EnsemblPlants" id="TuG1812G0700005307.01.T01"/>
    </source>
</evidence>
<keyword evidence="3" id="KW-1185">Reference proteome</keyword>